<gene>
    <name evidence="3" type="ORF">TSOC_005778</name>
</gene>
<dbReference type="SUPFAM" id="SSF51126">
    <property type="entry name" value="Pectin lyase-like"/>
    <property type="match status" value="1"/>
</dbReference>
<feature type="region of interest" description="Disordered" evidence="1">
    <location>
        <begin position="131"/>
        <end position="152"/>
    </location>
</feature>
<dbReference type="InterPro" id="IPR011050">
    <property type="entry name" value="Pectin_lyase_fold/virulence"/>
</dbReference>
<protein>
    <recommendedName>
        <fullName evidence="2">Right handed beta helix domain-containing protein</fullName>
    </recommendedName>
</protein>
<dbReference type="EMBL" id="PGGS01000163">
    <property type="protein sequence ID" value="PNH07748.1"/>
    <property type="molecule type" value="Genomic_DNA"/>
</dbReference>
<dbReference type="AlphaFoldDB" id="A0A2J8A5F1"/>
<dbReference type="Pfam" id="PF13229">
    <property type="entry name" value="Beta_helix"/>
    <property type="match status" value="1"/>
</dbReference>
<keyword evidence="4" id="KW-1185">Reference proteome</keyword>
<evidence type="ECO:0000256" key="1">
    <source>
        <dbReference type="SAM" id="MobiDB-lite"/>
    </source>
</evidence>
<reference evidence="3 4" key="1">
    <citation type="journal article" date="2017" name="Mol. Biol. Evol.">
        <title>The 4-celled Tetrabaena socialis nuclear genome reveals the essential components for genetic control of cell number at the origin of multicellularity in the volvocine lineage.</title>
        <authorList>
            <person name="Featherston J."/>
            <person name="Arakaki Y."/>
            <person name="Hanschen E.R."/>
            <person name="Ferris P.J."/>
            <person name="Michod R.E."/>
            <person name="Olson B.J.S.C."/>
            <person name="Nozaki H."/>
            <person name="Durand P.M."/>
        </authorList>
    </citation>
    <scope>NUCLEOTIDE SEQUENCE [LARGE SCALE GENOMIC DNA]</scope>
    <source>
        <strain evidence="3 4">NIES-571</strain>
    </source>
</reference>
<evidence type="ECO:0000313" key="3">
    <source>
        <dbReference type="EMBL" id="PNH07748.1"/>
    </source>
</evidence>
<organism evidence="3 4">
    <name type="scientific">Tetrabaena socialis</name>
    <dbReference type="NCBI Taxonomy" id="47790"/>
    <lineage>
        <taxon>Eukaryota</taxon>
        <taxon>Viridiplantae</taxon>
        <taxon>Chlorophyta</taxon>
        <taxon>core chlorophytes</taxon>
        <taxon>Chlorophyceae</taxon>
        <taxon>CS clade</taxon>
        <taxon>Chlamydomonadales</taxon>
        <taxon>Tetrabaenaceae</taxon>
        <taxon>Tetrabaena</taxon>
    </lineage>
</organism>
<dbReference type="OrthoDB" id="551872at2759"/>
<dbReference type="Proteomes" id="UP000236333">
    <property type="component" value="Unassembled WGS sequence"/>
</dbReference>
<feature type="domain" description="Right handed beta helix" evidence="2">
    <location>
        <begin position="200"/>
        <end position="326"/>
    </location>
</feature>
<evidence type="ECO:0000313" key="4">
    <source>
        <dbReference type="Proteomes" id="UP000236333"/>
    </source>
</evidence>
<dbReference type="InterPro" id="IPR039448">
    <property type="entry name" value="Beta_helix"/>
</dbReference>
<comment type="caution">
    <text evidence="3">The sequence shown here is derived from an EMBL/GenBank/DDBJ whole genome shotgun (WGS) entry which is preliminary data.</text>
</comment>
<evidence type="ECO:0000259" key="2">
    <source>
        <dbReference type="Pfam" id="PF13229"/>
    </source>
</evidence>
<sequence>MPGRPGAVGAATAGPLGGHAVAAAAVGVAGPAAGLHALIHLASWTALEATLERLHEEGAAGAVIDLGGQALASPPSVPAGATSLLRVASRHVVLRNGTLRLAACSALVVEAEGALLQDLVVEGRLAQQCEGQPQQAEDARAGGGAKLTPQANPEAVKQQSLVRVKGLNSSARLERCRVVVQEPGGATCSSRSMDQKLRVACVVVRDGARAELLDCELSGASNGLLISGHGSVATATRTTGTNCGFGFTAVDSGRAGPLVDCTAQNNEDAGFICHGQGSCMEIGAGCIAQRNKGCGFTAEDGGHMIVAGGGSAVDNNEDGFVASGQEAVLTVADGCTSERNEGGFRAQHGSTLDTGKDCVAVDNRGFGFEAYGAGSRLQAAERCTAERNGTGGFSASAGGKTELDAGCIARNGVEGTAGFTAQGRGSSLSAGASCHAEGLVVGFSARGGGSLSAGEHCEAKGNILQGFCARGVSSSLVAGQGCTARGNGTGGFLAKDRGRLTAGPGCLAEENGQEGYCGASGHLIVAAGCRALRNKLDGFAACSLVDSKRPGMLDASAGGCEAEANGGSGFACEDPGSTLVAGAGCTAAGNKGRAGFEVQEGGMLTVHPGRQAAGNIGWGLYASGEGSVLRLAAGCEEVAAVGGNTEGGLRAEGGAEVEALG</sequence>
<accession>A0A2J8A5F1</accession>
<proteinExistence type="predicted"/>
<name>A0A2J8A5F1_9CHLO</name>